<evidence type="ECO:0000313" key="2">
    <source>
        <dbReference type="Proteomes" id="UP000618733"/>
    </source>
</evidence>
<protein>
    <submittedName>
        <fullName evidence="1">Uncharacterized protein</fullName>
    </submittedName>
</protein>
<proteinExistence type="predicted"/>
<dbReference type="Proteomes" id="UP000618733">
    <property type="component" value="Unassembled WGS sequence"/>
</dbReference>
<evidence type="ECO:0000313" key="1">
    <source>
        <dbReference type="EMBL" id="MBK0421450.1"/>
    </source>
</evidence>
<organism evidence="1 2">
    <name type="scientific">Leucobacter edaphi</name>
    <dbReference type="NCBI Taxonomy" id="2796472"/>
    <lineage>
        <taxon>Bacteria</taxon>
        <taxon>Bacillati</taxon>
        <taxon>Actinomycetota</taxon>
        <taxon>Actinomycetes</taxon>
        <taxon>Micrococcales</taxon>
        <taxon>Microbacteriaceae</taxon>
        <taxon>Leucobacter</taxon>
    </lineage>
</organism>
<dbReference type="RefSeq" id="WP_200131662.1">
    <property type="nucleotide sequence ID" value="NZ_JAEHOI010000004.1"/>
</dbReference>
<keyword evidence="2" id="KW-1185">Reference proteome</keyword>
<sequence>MAHEVELLADADGLAVFGEPGAVELFLRQAGVPSRELDLSHLAPAVESGSHLAQTVAEAATQSGRWVKLTEESAEALKSGALMRGSREGSARAILTDNGKISEILEIVSKPGAMLANPAVLAGAAGIMAQLAMQQSMEEITAHLRAIDEKCDDILRAQKDAQLAELIGVGAVIDEVYRIRTRTGRVSAVNWSKVQDAPQTIYAVEAYAPRQLERIEERLGGSFSRGSLPAVIDRSGREAHDWLVVLARCWQLLDAHTILELDRVAGTDPESLTEHGSELRASREERRARISGHATAIVLQIHDIERRANRGALVHPRANRELHGASKPAIARIRETVGVLGGRLPRSYVEERRWRRAAADAGQRIQDAGVRGAGSAARAAEGGYEEVRAAGERLIRRLRPPEDT</sequence>
<name>A0A934QCS5_9MICO</name>
<dbReference type="AlphaFoldDB" id="A0A934QCS5"/>
<accession>A0A934QCS5</accession>
<reference evidence="1" key="1">
    <citation type="submission" date="2020-12" db="EMBL/GenBank/DDBJ databases">
        <title>Leucobacter sp. CAS2, isolated from Chromium sludge.</title>
        <authorList>
            <person name="Xu Z."/>
        </authorList>
    </citation>
    <scope>NUCLEOTIDE SEQUENCE</scope>
    <source>
        <strain evidence="1">CSA2</strain>
    </source>
</reference>
<dbReference type="EMBL" id="JAEHOI010000004">
    <property type="protein sequence ID" value="MBK0421450.1"/>
    <property type="molecule type" value="Genomic_DNA"/>
</dbReference>
<gene>
    <name evidence="1" type="ORF">JD292_05105</name>
</gene>
<comment type="caution">
    <text evidence="1">The sequence shown here is derived from an EMBL/GenBank/DDBJ whole genome shotgun (WGS) entry which is preliminary data.</text>
</comment>